<sequence length="195" mass="22833">MKKLLTIDCGEILLREYTIDDVDAIVEITSQPEVYTFLPDFRTTREQRLDWLINYEIPANQSFLKAIPAIDDQTYFRLGIILKETDQLIGFCMTGLKEELPPPNREIVYAISKYFRNKGYTTEAAKGLINFLFKKTNAEILNAVALTHNIGSNRVIQKCGFEQVDRIDIKNQSYYHYQIRKSDWLEKEQFLYETV</sequence>
<dbReference type="Pfam" id="PF13302">
    <property type="entry name" value="Acetyltransf_3"/>
    <property type="match status" value="1"/>
</dbReference>
<evidence type="ECO:0000313" key="3">
    <source>
        <dbReference type="Proteomes" id="UP001159179"/>
    </source>
</evidence>
<dbReference type="PANTHER" id="PTHR43792">
    <property type="entry name" value="GNAT FAMILY, PUTATIVE (AFU_ORTHOLOGUE AFUA_3G00765)-RELATED-RELATED"/>
    <property type="match status" value="1"/>
</dbReference>
<dbReference type="InterPro" id="IPR016181">
    <property type="entry name" value="Acyl_CoA_acyltransferase"/>
</dbReference>
<gene>
    <name evidence="2" type="ORF">P5X88_15730</name>
</gene>
<proteinExistence type="predicted"/>
<dbReference type="RefSeq" id="WP_280617326.1">
    <property type="nucleotide sequence ID" value="NZ_JAROYP010000009.1"/>
</dbReference>
<comment type="caution">
    <text evidence="2">The sequence shown here is derived from an EMBL/GenBank/DDBJ whole genome shotgun (WGS) entry which is preliminary data.</text>
</comment>
<dbReference type="SUPFAM" id="SSF55729">
    <property type="entry name" value="Acyl-CoA N-acyltransferases (Nat)"/>
    <property type="match status" value="1"/>
</dbReference>
<dbReference type="Proteomes" id="UP001159179">
    <property type="component" value="Unassembled WGS sequence"/>
</dbReference>
<dbReference type="AlphaFoldDB" id="A0AAW6SU97"/>
<dbReference type="Gene3D" id="3.40.630.30">
    <property type="match status" value="1"/>
</dbReference>
<accession>A0AAW6SU97</accession>
<dbReference type="InterPro" id="IPR051531">
    <property type="entry name" value="N-acetyltransferase"/>
</dbReference>
<organism evidence="2 3">
    <name type="scientific">Heyndrickxia oleronia</name>
    <dbReference type="NCBI Taxonomy" id="38875"/>
    <lineage>
        <taxon>Bacteria</taxon>
        <taxon>Bacillati</taxon>
        <taxon>Bacillota</taxon>
        <taxon>Bacilli</taxon>
        <taxon>Bacillales</taxon>
        <taxon>Bacillaceae</taxon>
        <taxon>Heyndrickxia</taxon>
    </lineage>
</organism>
<name>A0AAW6SU97_9BACI</name>
<evidence type="ECO:0000313" key="2">
    <source>
        <dbReference type="EMBL" id="MDH5162386.1"/>
    </source>
</evidence>
<reference evidence="2" key="1">
    <citation type="submission" date="2023-03" db="EMBL/GenBank/DDBJ databases">
        <title>Bacterial isolates from washroom surfaces on a university campus.</title>
        <authorList>
            <person name="Holman D.B."/>
            <person name="Gzyl K.E."/>
            <person name="Taheri A.E."/>
        </authorList>
    </citation>
    <scope>NUCLEOTIDE SEQUENCE</scope>
    <source>
        <strain evidence="2">RD03</strain>
    </source>
</reference>
<evidence type="ECO:0000259" key="1">
    <source>
        <dbReference type="PROSITE" id="PS51186"/>
    </source>
</evidence>
<protein>
    <submittedName>
        <fullName evidence="2">GNAT family N-acetyltransferase</fullName>
    </submittedName>
</protein>
<dbReference type="PANTHER" id="PTHR43792:SF9">
    <property type="entry name" value="RIBOSOMAL-PROTEIN-ALANINE ACETYLTRANSFERASE"/>
    <property type="match status" value="1"/>
</dbReference>
<dbReference type="PROSITE" id="PS51186">
    <property type="entry name" value="GNAT"/>
    <property type="match status" value="1"/>
</dbReference>
<dbReference type="EMBL" id="JAROYP010000009">
    <property type="protein sequence ID" value="MDH5162386.1"/>
    <property type="molecule type" value="Genomic_DNA"/>
</dbReference>
<dbReference type="GO" id="GO:0005737">
    <property type="term" value="C:cytoplasm"/>
    <property type="evidence" value="ECO:0007669"/>
    <property type="project" value="TreeGrafter"/>
</dbReference>
<dbReference type="GO" id="GO:0008999">
    <property type="term" value="F:protein-N-terminal-alanine acetyltransferase activity"/>
    <property type="evidence" value="ECO:0007669"/>
    <property type="project" value="TreeGrafter"/>
</dbReference>
<feature type="domain" description="N-acetyltransferase" evidence="1">
    <location>
        <begin position="12"/>
        <end position="186"/>
    </location>
</feature>
<dbReference type="InterPro" id="IPR000182">
    <property type="entry name" value="GNAT_dom"/>
</dbReference>